<accession>A0ABS1R8H4</accession>
<name>A0ABS1R8H4_9SPHI</name>
<proteinExistence type="predicted"/>
<dbReference type="EMBL" id="JAERTY010000012">
    <property type="protein sequence ID" value="MBL1410978.1"/>
    <property type="molecule type" value="Genomic_DNA"/>
</dbReference>
<dbReference type="Proteomes" id="UP000625283">
    <property type="component" value="Unassembled WGS sequence"/>
</dbReference>
<protein>
    <submittedName>
        <fullName evidence="1">Uncharacterized protein</fullName>
    </submittedName>
</protein>
<organism evidence="1 2">
    <name type="scientific">Sphingobacterium faecale</name>
    <dbReference type="NCBI Taxonomy" id="2803775"/>
    <lineage>
        <taxon>Bacteria</taxon>
        <taxon>Pseudomonadati</taxon>
        <taxon>Bacteroidota</taxon>
        <taxon>Sphingobacteriia</taxon>
        <taxon>Sphingobacteriales</taxon>
        <taxon>Sphingobacteriaceae</taxon>
        <taxon>Sphingobacterium</taxon>
    </lineage>
</organism>
<gene>
    <name evidence="1" type="ORF">JKG61_19625</name>
</gene>
<keyword evidence="2" id="KW-1185">Reference proteome</keyword>
<sequence length="76" mass="8528">MRTIKHQISALLLIVPDLDATAVAGNKYRECLGAILSEISSSSWMKESSLYAENRREPFVGQAERQRGGIRDLCYL</sequence>
<comment type="caution">
    <text evidence="1">The sequence shown here is derived from an EMBL/GenBank/DDBJ whole genome shotgun (WGS) entry which is preliminary data.</text>
</comment>
<evidence type="ECO:0000313" key="1">
    <source>
        <dbReference type="EMBL" id="MBL1410978.1"/>
    </source>
</evidence>
<dbReference type="RefSeq" id="WP_202104696.1">
    <property type="nucleotide sequence ID" value="NZ_JAERTY010000012.1"/>
</dbReference>
<evidence type="ECO:0000313" key="2">
    <source>
        <dbReference type="Proteomes" id="UP000625283"/>
    </source>
</evidence>
<reference evidence="1 2" key="1">
    <citation type="submission" date="2021-01" db="EMBL/GenBank/DDBJ databases">
        <title>C459-1 draft genome sequence.</title>
        <authorList>
            <person name="Zhang X.-F."/>
        </authorList>
    </citation>
    <scope>NUCLEOTIDE SEQUENCE [LARGE SCALE GENOMIC DNA]</scope>
    <source>
        <strain evidence="2">C459-1</strain>
    </source>
</reference>